<dbReference type="Pfam" id="PF07687">
    <property type="entry name" value="M20_dimer"/>
    <property type="match status" value="1"/>
</dbReference>
<dbReference type="RefSeq" id="WP_239587325.1">
    <property type="nucleotide sequence ID" value="NZ_JAFBDZ010000001.1"/>
</dbReference>
<keyword evidence="3" id="KW-1185">Reference proteome</keyword>
<accession>A0ABS2N6X1</accession>
<dbReference type="EMBL" id="JAFBDZ010000001">
    <property type="protein sequence ID" value="MBM7583606.1"/>
    <property type="molecule type" value="Genomic_DNA"/>
</dbReference>
<dbReference type="InterPro" id="IPR011650">
    <property type="entry name" value="Peptidase_M20_dimer"/>
</dbReference>
<dbReference type="PANTHER" id="PTHR11014:SF63">
    <property type="entry name" value="METALLOPEPTIDASE, PUTATIVE (AFU_ORTHOLOGUE AFUA_6G09600)-RELATED"/>
    <property type="match status" value="1"/>
</dbReference>
<dbReference type="PIRSF" id="PIRSF005962">
    <property type="entry name" value="Pept_M20D_amidohydro"/>
    <property type="match status" value="1"/>
</dbReference>
<dbReference type="Pfam" id="PF01546">
    <property type="entry name" value="Peptidase_M20"/>
    <property type="match status" value="1"/>
</dbReference>
<dbReference type="Proteomes" id="UP001646157">
    <property type="component" value="Unassembled WGS sequence"/>
</dbReference>
<dbReference type="InterPro" id="IPR036264">
    <property type="entry name" value="Bact_exopeptidase_dim_dom"/>
</dbReference>
<dbReference type="NCBIfam" id="TIGR01891">
    <property type="entry name" value="amidohydrolases"/>
    <property type="match status" value="1"/>
</dbReference>
<name>A0ABS2N6X1_9BACI</name>
<dbReference type="SUPFAM" id="SSF53187">
    <property type="entry name" value="Zn-dependent exopeptidases"/>
    <property type="match status" value="1"/>
</dbReference>
<dbReference type="PANTHER" id="PTHR11014">
    <property type="entry name" value="PEPTIDASE M20 FAMILY MEMBER"/>
    <property type="match status" value="1"/>
</dbReference>
<dbReference type="EC" id="3.5.1.-" evidence="2"/>
<protein>
    <submittedName>
        <fullName evidence="2">Amidohydrolase</fullName>
        <ecNumber evidence="2">3.5.1.-</ecNumber>
    </submittedName>
</protein>
<dbReference type="InterPro" id="IPR017439">
    <property type="entry name" value="Amidohydrolase"/>
</dbReference>
<evidence type="ECO:0000313" key="2">
    <source>
        <dbReference type="EMBL" id="MBM7583606.1"/>
    </source>
</evidence>
<feature type="domain" description="Peptidase M20 dimerisation" evidence="1">
    <location>
        <begin position="186"/>
        <end position="281"/>
    </location>
</feature>
<comment type="caution">
    <text evidence="2">The sequence shown here is derived from an EMBL/GenBank/DDBJ whole genome shotgun (WGS) entry which is preliminary data.</text>
</comment>
<evidence type="ECO:0000313" key="3">
    <source>
        <dbReference type="Proteomes" id="UP001646157"/>
    </source>
</evidence>
<evidence type="ECO:0000259" key="1">
    <source>
        <dbReference type="Pfam" id="PF07687"/>
    </source>
</evidence>
<dbReference type="InterPro" id="IPR002933">
    <property type="entry name" value="Peptidase_M20"/>
</dbReference>
<dbReference type="GO" id="GO:0016787">
    <property type="term" value="F:hydrolase activity"/>
    <property type="evidence" value="ECO:0007669"/>
    <property type="project" value="UniProtKB-KW"/>
</dbReference>
<dbReference type="Gene3D" id="3.40.630.10">
    <property type="entry name" value="Zn peptidases"/>
    <property type="match status" value="1"/>
</dbReference>
<keyword evidence="2" id="KW-0378">Hydrolase</keyword>
<dbReference type="Gene3D" id="3.30.70.360">
    <property type="match status" value="1"/>
</dbReference>
<organism evidence="2 3">
    <name type="scientific">Rossellomorea pakistanensis</name>
    <dbReference type="NCBI Taxonomy" id="992288"/>
    <lineage>
        <taxon>Bacteria</taxon>
        <taxon>Bacillati</taxon>
        <taxon>Bacillota</taxon>
        <taxon>Bacilli</taxon>
        <taxon>Bacillales</taxon>
        <taxon>Bacillaceae</taxon>
        <taxon>Rossellomorea</taxon>
    </lineage>
</organism>
<proteinExistence type="predicted"/>
<dbReference type="SUPFAM" id="SSF55031">
    <property type="entry name" value="Bacterial exopeptidase dimerisation domain"/>
    <property type="match status" value="1"/>
</dbReference>
<sequence length="408" mass="45113">MLNASIDDPFMKEVQDKVKEWRRHLHRNPELSFKEEKTSQFVFDELMSFGGLKVTRPTRTSVMARLIGEKPGKVLGLRADMDALPIQEETNLEFASDTAGVMHACGHDGHTAMLLGAAKILSQRKDEIRGEIRFIFQHAEELPPGGAQELVRRGVVDDVDYIVGLHLMSTLSKGKIGIVYGPITSNSDTFDLKIKGKGGHSSQPENSIDPIAMSAQIISNLQQIVSRNLDPSEKLVVSTTTLQAGTAKNVIPETVQIGGSVRSFSPNVRKQAVSLIERIVKGVTEAHGGSYEFHYQYGYDSVINDLELTKAVEELIVEEFGSEYVEHGEGMMGGEDFSAYLAKAPGCFVAVGARNEEKGIMYPHHHPRFDIDEEALKDGVRILVNLPKKILCNQKDSISRTNSRKELI</sequence>
<gene>
    <name evidence="2" type="ORF">JOC86_000143</name>
</gene>
<reference evidence="2 3" key="1">
    <citation type="submission" date="2021-01" db="EMBL/GenBank/DDBJ databases">
        <title>Genomic Encyclopedia of Type Strains, Phase IV (KMG-IV): sequencing the most valuable type-strain genomes for metagenomic binning, comparative biology and taxonomic classification.</title>
        <authorList>
            <person name="Goeker M."/>
        </authorList>
    </citation>
    <scope>NUCLEOTIDE SEQUENCE [LARGE SCALE GENOMIC DNA]</scope>
    <source>
        <strain evidence="2 3">DSM 24834</strain>
    </source>
</reference>